<dbReference type="EMBL" id="JAUSQZ010000001">
    <property type="protein sequence ID" value="MDP9830340.1"/>
    <property type="molecule type" value="Genomic_DNA"/>
</dbReference>
<organism evidence="2 3">
    <name type="scientific">Kineosporia succinea</name>
    <dbReference type="NCBI Taxonomy" id="84632"/>
    <lineage>
        <taxon>Bacteria</taxon>
        <taxon>Bacillati</taxon>
        <taxon>Actinomycetota</taxon>
        <taxon>Actinomycetes</taxon>
        <taxon>Kineosporiales</taxon>
        <taxon>Kineosporiaceae</taxon>
        <taxon>Kineosporia</taxon>
    </lineage>
</organism>
<proteinExistence type="predicted"/>
<feature type="region of interest" description="Disordered" evidence="1">
    <location>
        <begin position="1"/>
        <end position="47"/>
    </location>
</feature>
<sequence>MPAASDDGPDPFSPAMEAEVSRRVLGDRHPGHPGTVLEIPDGPETRS</sequence>
<keyword evidence="3" id="KW-1185">Reference proteome</keyword>
<evidence type="ECO:0000313" key="3">
    <source>
        <dbReference type="Proteomes" id="UP001235712"/>
    </source>
</evidence>
<protein>
    <submittedName>
        <fullName evidence="2">Uncharacterized protein</fullName>
    </submittedName>
</protein>
<evidence type="ECO:0000256" key="1">
    <source>
        <dbReference type="SAM" id="MobiDB-lite"/>
    </source>
</evidence>
<name>A0ABT9PDV0_9ACTN</name>
<reference evidence="2 3" key="1">
    <citation type="submission" date="2023-07" db="EMBL/GenBank/DDBJ databases">
        <title>Sequencing the genomes of 1000 actinobacteria strains.</title>
        <authorList>
            <person name="Klenk H.-P."/>
        </authorList>
    </citation>
    <scope>NUCLEOTIDE SEQUENCE [LARGE SCALE GENOMIC DNA]</scope>
    <source>
        <strain evidence="2 3">DSM 44388</strain>
    </source>
</reference>
<evidence type="ECO:0000313" key="2">
    <source>
        <dbReference type="EMBL" id="MDP9830340.1"/>
    </source>
</evidence>
<feature type="compositionally biased region" description="Basic and acidic residues" evidence="1">
    <location>
        <begin position="19"/>
        <end position="30"/>
    </location>
</feature>
<comment type="caution">
    <text evidence="2">The sequence shown here is derived from an EMBL/GenBank/DDBJ whole genome shotgun (WGS) entry which is preliminary data.</text>
</comment>
<dbReference type="Proteomes" id="UP001235712">
    <property type="component" value="Unassembled WGS sequence"/>
</dbReference>
<gene>
    <name evidence="2" type="ORF">J2S57_006089</name>
</gene>
<accession>A0ABT9PDV0</accession>